<evidence type="ECO:0000313" key="1">
    <source>
        <dbReference type="EMBL" id="CSA97785.1"/>
    </source>
</evidence>
<dbReference type="AlphaFoldDB" id="A0A655Y7P3"/>
<accession>A0A655Y7P3</accession>
<dbReference type="Proteomes" id="UP000044806">
    <property type="component" value="Unassembled WGS sequence"/>
</dbReference>
<organism evidence="1 2">
    <name type="scientific">Vibrio cholerae</name>
    <dbReference type="NCBI Taxonomy" id="666"/>
    <lineage>
        <taxon>Bacteria</taxon>
        <taxon>Pseudomonadati</taxon>
        <taxon>Pseudomonadota</taxon>
        <taxon>Gammaproteobacteria</taxon>
        <taxon>Vibrionales</taxon>
        <taxon>Vibrionaceae</taxon>
        <taxon>Vibrio</taxon>
    </lineage>
</organism>
<reference evidence="1 2" key="1">
    <citation type="submission" date="2015-07" db="EMBL/GenBank/DDBJ databases">
        <authorList>
            <consortium name="Pathogen Informatics"/>
        </authorList>
    </citation>
    <scope>NUCLEOTIDE SEQUENCE [LARGE SCALE GENOMIC DNA]</scope>
    <source>
        <strain evidence="1 2">A51</strain>
    </source>
</reference>
<dbReference type="EMBL" id="CWOW01000017">
    <property type="protein sequence ID" value="CSA97785.1"/>
    <property type="molecule type" value="Genomic_DNA"/>
</dbReference>
<sequence>MNFSGVKRSDSGASVNFLYDKDRLYFRLLSSESIKFNRPQVQQDVQPHVMLFPHVFSRFD</sequence>
<name>A0A655Y7P3_VIBCL</name>
<protein>
    <submittedName>
        <fullName evidence="1">Uncharacterized protein</fullName>
    </submittedName>
</protein>
<proteinExistence type="predicted"/>
<gene>
    <name evidence="1" type="ORF">ERS013165_02962</name>
</gene>
<evidence type="ECO:0000313" key="2">
    <source>
        <dbReference type="Proteomes" id="UP000044806"/>
    </source>
</evidence>